<proteinExistence type="inferred from homology"/>
<dbReference type="InterPro" id="IPR036291">
    <property type="entry name" value="NAD(P)-bd_dom_sf"/>
</dbReference>
<gene>
    <name evidence="7" type="ORF">EV213_106203</name>
</gene>
<dbReference type="SUPFAM" id="SSF51735">
    <property type="entry name" value="NAD(P)-binding Rossmann-fold domains"/>
    <property type="match status" value="1"/>
</dbReference>
<dbReference type="RefSeq" id="WP_133580289.1">
    <property type="nucleotide sequence ID" value="NZ_SNYJ01000006.1"/>
</dbReference>
<evidence type="ECO:0000313" key="8">
    <source>
        <dbReference type="Proteomes" id="UP000295632"/>
    </source>
</evidence>
<evidence type="ECO:0000313" key="7">
    <source>
        <dbReference type="EMBL" id="TDQ40484.1"/>
    </source>
</evidence>
<evidence type="ECO:0000256" key="4">
    <source>
        <dbReference type="RuleBase" id="RU003719"/>
    </source>
</evidence>
<dbReference type="GO" id="GO:0051287">
    <property type="term" value="F:NAD binding"/>
    <property type="evidence" value="ECO:0007669"/>
    <property type="project" value="InterPro"/>
</dbReference>
<dbReference type="FunFam" id="3.40.50.720:FF:000363">
    <property type="entry name" value="D-isomer specific 2-hydroxyacid dehydrogenase"/>
    <property type="match status" value="1"/>
</dbReference>
<dbReference type="AlphaFoldDB" id="A0A4R6UBM0"/>
<evidence type="ECO:0000256" key="2">
    <source>
        <dbReference type="ARBA" id="ARBA00023002"/>
    </source>
</evidence>
<dbReference type="EMBL" id="SNYJ01000006">
    <property type="protein sequence ID" value="TDQ40484.1"/>
    <property type="molecule type" value="Genomic_DNA"/>
</dbReference>
<dbReference type="PANTHER" id="PTHR43333:SF1">
    <property type="entry name" value="D-ISOMER SPECIFIC 2-HYDROXYACID DEHYDROGENASE NAD-BINDING DOMAIN-CONTAINING PROTEIN"/>
    <property type="match status" value="1"/>
</dbReference>
<dbReference type="SUPFAM" id="SSF52283">
    <property type="entry name" value="Formate/glycerate dehydrogenase catalytic domain-like"/>
    <property type="match status" value="1"/>
</dbReference>
<evidence type="ECO:0000259" key="5">
    <source>
        <dbReference type="Pfam" id="PF00389"/>
    </source>
</evidence>
<dbReference type="PANTHER" id="PTHR43333">
    <property type="entry name" value="2-HACID_DH_C DOMAIN-CONTAINING PROTEIN"/>
    <property type="match status" value="1"/>
</dbReference>
<keyword evidence="2 4" id="KW-0560">Oxidoreductase</keyword>
<dbReference type="Pfam" id="PF00389">
    <property type="entry name" value="2-Hacid_dh"/>
    <property type="match status" value="1"/>
</dbReference>
<dbReference type="Proteomes" id="UP000295632">
    <property type="component" value="Unassembled WGS sequence"/>
</dbReference>
<feature type="domain" description="D-isomer specific 2-hydroxyacid dehydrogenase catalytic" evidence="5">
    <location>
        <begin position="10"/>
        <end position="299"/>
    </location>
</feature>
<dbReference type="InterPro" id="IPR006140">
    <property type="entry name" value="D-isomer_DH_NAD-bd"/>
</dbReference>
<organism evidence="7 8">
    <name type="scientific">Aureibacillus halotolerans</name>
    <dbReference type="NCBI Taxonomy" id="1508390"/>
    <lineage>
        <taxon>Bacteria</taxon>
        <taxon>Bacillati</taxon>
        <taxon>Bacillota</taxon>
        <taxon>Bacilli</taxon>
        <taxon>Bacillales</taxon>
        <taxon>Bacillaceae</taxon>
        <taxon>Aureibacillus</taxon>
    </lineage>
</organism>
<feature type="domain" description="D-isomer specific 2-hydroxyacid dehydrogenase NAD-binding" evidence="6">
    <location>
        <begin position="104"/>
        <end position="278"/>
    </location>
</feature>
<dbReference type="InterPro" id="IPR006139">
    <property type="entry name" value="D-isomer_2_OHA_DH_cat_dom"/>
</dbReference>
<dbReference type="CDD" id="cd05300">
    <property type="entry name" value="2-Hacid_dh_1"/>
    <property type="match status" value="1"/>
</dbReference>
<dbReference type="OrthoDB" id="9805416at2"/>
<accession>A0A4R6UBM0</accession>
<name>A0A4R6UBM0_9BACI</name>
<keyword evidence="3" id="KW-0520">NAD</keyword>
<protein>
    <submittedName>
        <fullName evidence="7">Phosphoglycerate dehydrogenase-like enzyme</fullName>
    </submittedName>
</protein>
<reference evidence="7 8" key="1">
    <citation type="submission" date="2019-03" db="EMBL/GenBank/DDBJ databases">
        <title>Genomic Encyclopedia of Type Strains, Phase IV (KMG-IV): sequencing the most valuable type-strain genomes for metagenomic binning, comparative biology and taxonomic classification.</title>
        <authorList>
            <person name="Goeker M."/>
        </authorList>
    </citation>
    <scope>NUCLEOTIDE SEQUENCE [LARGE SCALE GENOMIC DNA]</scope>
    <source>
        <strain evidence="7 8">DSM 28697</strain>
    </source>
</reference>
<dbReference type="GO" id="GO:0016616">
    <property type="term" value="F:oxidoreductase activity, acting on the CH-OH group of donors, NAD or NADP as acceptor"/>
    <property type="evidence" value="ECO:0007669"/>
    <property type="project" value="InterPro"/>
</dbReference>
<comment type="caution">
    <text evidence="7">The sequence shown here is derived from an EMBL/GenBank/DDBJ whole genome shotgun (WGS) entry which is preliminary data.</text>
</comment>
<keyword evidence="8" id="KW-1185">Reference proteome</keyword>
<evidence type="ECO:0000256" key="3">
    <source>
        <dbReference type="ARBA" id="ARBA00023027"/>
    </source>
</evidence>
<evidence type="ECO:0000256" key="1">
    <source>
        <dbReference type="ARBA" id="ARBA00005854"/>
    </source>
</evidence>
<dbReference type="Gene3D" id="3.40.50.720">
    <property type="entry name" value="NAD(P)-binding Rossmann-like Domain"/>
    <property type="match status" value="2"/>
</dbReference>
<sequence>MRLYIGRNISKEIMLRLQEANPEWTIVSKDSVEDEMQELQRADAVAAPSSEMLKRMTTTAGSVKWVHTWSAGVDNVPLKELSENGITVTTSSGVHGVPIAETIFALMLGWTRKIPQYVRQQKDRKWHHANMNAEMYGTTVGLFGTGAIGQETAKRCKAFGMNVLGISRSGRAVEGFDEIFAEQQTNIVLDRCDFVVNSLPLTEATTGFFGKEQFGVMKPNAFFVNVGRGKTVDEDALLHALERGTIAGAGLDVFETEPLPESHPFWTMDQVVMTPHTAGSTLHYDERVCDILNDNMSSLTSKGTLSVNVVDVKLGY</sequence>
<dbReference type="Pfam" id="PF02826">
    <property type="entry name" value="2-Hacid_dh_C"/>
    <property type="match status" value="1"/>
</dbReference>
<evidence type="ECO:0000259" key="6">
    <source>
        <dbReference type="Pfam" id="PF02826"/>
    </source>
</evidence>
<comment type="similarity">
    <text evidence="1 4">Belongs to the D-isomer specific 2-hydroxyacid dehydrogenase family.</text>
</comment>